<dbReference type="EMBL" id="UINC01044373">
    <property type="protein sequence ID" value="SVB49742.1"/>
    <property type="molecule type" value="Genomic_DNA"/>
</dbReference>
<name>A0A382EHD4_9ZZZZ</name>
<dbReference type="AlphaFoldDB" id="A0A382EHD4"/>
<sequence length="68" mass="7213">MRLIVSLVVLSVLGVLALGEVPKANLGKFHVEGGNTYVVIPTDNEMLFPDGKITAKGYLLGISSDRGK</sequence>
<feature type="non-terminal residue" evidence="1">
    <location>
        <position position="68"/>
    </location>
</feature>
<protein>
    <submittedName>
        <fullName evidence="1">Uncharacterized protein</fullName>
    </submittedName>
</protein>
<reference evidence="1" key="1">
    <citation type="submission" date="2018-05" db="EMBL/GenBank/DDBJ databases">
        <authorList>
            <person name="Lanie J.A."/>
            <person name="Ng W.-L."/>
            <person name="Kazmierczak K.M."/>
            <person name="Andrzejewski T.M."/>
            <person name="Davidsen T.M."/>
            <person name="Wayne K.J."/>
            <person name="Tettelin H."/>
            <person name="Glass J.I."/>
            <person name="Rusch D."/>
            <person name="Podicherti R."/>
            <person name="Tsui H.-C.T."/>
            <person name="Winkler M.E."/>
        </authorList>
    </citation>
    <scope>NUCLEOTIDE SEQUENCE</scope>
</reference>
<accession>A0A382EHD4</accession>
<proteinExistence type="predicted"/>
<organism evidence="1">
    <name type="scientific">marine metagenome</name>
    <dbReference type="NCBI Taxonomy" id="408172"/>
    <lineage>
        <taxon>unclassified sequences</taxon>
        <taxon>metagenomes</taxon>
        <taxon>ecological metagenomes</taxon>
    </lineage>
</organism>
<gene>
    <name evidence="1" type="ORF">METZ01_LOCUS202596</name>
</gene>
<evidence type="ECO:0000313" key="1">
    <source>
        <dbReference type="EMBL" id="SVB49742.1"/>
    </source>
</evidence>